<dbReference type="AlphaFoldDB" id="A0A6V7HCE2"/>
<accession>A0A6V7HCE2</accession>
<sequence>EKEKLETAARTKDEISPEYSTIDGNRYHLESFPQD</sequence>
<organism evidence="2 3">
    <name type="scientific">Heterotrigona itama</name>
    <dbReference type="NCBI Taxonomy" id="395501"/>
    <lineage>
        <taxon>Eukaryota</taxon>
        <taxon>Metazoa</taxon>
        <taxon>Ecdysozoa</taxon>
        <taxon>Arthropoda</taxon>
        <taxon>Hexapoda</taxon>
        <taxon>Insecta</taxon>
        <taxon>Pterygota</taxon>
        <taxon>Neoptera</taxon>
        <taxon>Endopterygota</taxon>
        <taxon>Hymenoptera</taxon>
        <taxon>Apocrita</taxon>
        <taxon>Aculeata</taxon>
        <taxon>Apoidea</taxon>
        <taxon>Anthophila</taxon>
        <taxon>Apidae</taxon>
        <taxon>Heterotrigona</taxon>
    </lineage>
</organism>
<feature type="non-terminal residue" evidence="2">
    <location>
        <position position="1"/>
    </location>
</feature>
<feature type="region of interest" description="Disordered" evidence="1">
    <location>
        <begin position="1"/>
        <end position="35"/>
    </location>
</feature>
<evidence type="ECO:0000313" key="2">
    <source>
        <dbReference type="EMBL" id="CAD1477736.1"/>
    </source>
</evidence>
<feature type="compositionally biased region" description="Basic and acidic residues" evidence="1">
    <location>
        <begin position="1"/>
        <end position="15"/>
    </location>
</feature>
<proteinExistence type="predicted"/>
<protein>
    <submittedName>
        <fullName evidence="2">Uncharacterized protein</fullName>
    </submittedName>
</protein>
<evidence type="ECO:0000256" key="1">
    <source>
        <dbReference type="SAM" id="MobiDB-lite"/>
    </source>
</evidence>
<comment type="caution">
    <text evidence="2">The sequence shown here is derived from an EMBL/GenBank/DDBJ whole genome shotgun (WGS) entry which is preliminary data.</text>
</comment>
<evidence type="ECO:0000313" key="3">
    <source>
        <dbReference type="Proteomes" id="UP000752696"/>
    </source>
</evidence>
<dbReference type="Proteomes" id="UP000752696">
    <property type="component" value="Unassembled WGS sequence"/>
</dbReference>
<keyword evidence="3" id="KW-1185">Reference proteome</keyword>
<reference evidence="2" key="1">
    <citation type="submission" date="2020-07" db="EMBL/GenBank/DDBJ databases">
        <authorList>
            <person name="Nazaruddin N."/>
        </authorList>
    </citation>
    <scope>NUCLEOTIDE SEQUENCE</scope>
</reference>
<dbReference type="EMBL" id="CAJDYZ010010206">
    <property type="protein sequence ID" value="CAD1477736.1"/>
    <property type="molecule type" value="Genomic_DNA"/>
</dbReference>
<name>A0A6V7HCE2_9HYME</name>
<gene>
    <name evidence="2" type="ORF">MHI_LOCUS750175</name>
</gene>